<evidence type="ECO:0000259" key="1">
    <source>
        <dbReference type="Pfam" id="PF00239"/>
    </source>
</evidence>
<dbReference type="STRING" id="1503961.SAMN05421736_1377"/>
<evidence type="ECO:0000313" key="3">
    <source>
        <dbReference type="Proteomes" id="UP000198935"/>
    </source>
</evidence>
<dbReference type="GO" id="GO:0003677">
    <property type="term" value="F:DNA binding"/>
    <property type="evidence" value="ECO:0007669"/>
    <property type="project" value="InterPro"/>
</dbReference>
<name>A0A1H3V229_9BACI</name>
<dbReference type="Proteomes" id="UP000198935">
    <property type="component" value="Unassembled WGS sequence"/>
</dbReference>
<feature type="domain" description="Resolvase/invertase-type recombinase catalytic" evidence="1">
    <location>
        <begin position="17"/>
        <end position="65"/>
    </location>
</feature>
<dbReference type="Gene3D" id="3.40.50.1390">
    <property type="entry name" value="Resolvase, N-terminal catalytic domain"/>
    <property type="match status" value="1"/>
</dbReference>
<dbReference type="GO" id="GO:0000150">
    <property type="term" value="F:DNA strand exchange activity"/>
    <property type="evidence" value="ECO:0007669"/>
    <property type="project" value="InterPro"/>
</dbReference>
<reference evidence="3" key="1">
    <citation type="submission" date="2016-10" db="EMBL/GenBank/DDBJ databases">
        <authorList>
            <person name="Varghese N."/>
            <person name="Submissions S."/>
        </authorList>
    </citation>
    <scope>NUCLEOTIDE SEQUENCE [LARGE SCALE GENOMIC DNA]</scope>
    <source>
        <strain evidence="3">SP</strain>
    </source>
</reference>
<keyword evidence="3" id="KW-1185">Reference proteome</keyword>
<dbReference type="SUPFAM" id="SSF53041">
    <property type="entry name" value="Resolvase-like"/>
    <property type="match status" value="1"/>
</dbReference>
<protein>
    <submittedName>
        <fullName evidence="2">Resolvase, N terminal domain</fullName>
    </submittedName>
</protein>
<dbReference type="InterPro" id="IPR006119">
    <property type="entry name" value="Resolv_N"/>
</dbReference>
<dbReference type="AlphaFoldDB" id="A0A1H3V229"/>
<dbReference type="Pfam" id="PF00239">
    <property type="entry name" value="Resolvase"/>
    <property type="match status" value="1"/>
</dbReference>
<gene>
    <name evidence="2" type="ORF">SAMN05421736_1377</name>
</gene>
<accession>A0A1H3V229</accession>
<dbReference type="InterPro" id="IPR036162">
    <property type="entry name" value="Resolvase-like_N_sf"/>
</dbReference>
<sequence length="69" mass="8131">MNRMRVTKSLLMKNILILYGRVSTEKDEQISPLENQIDICRNWIEKNHFEWNEQAIVLDEGITGTLLLD</sequence>
<organism evidence="2 3">
    <name type="scientific">Evansella caseinilytica</name>
    <dbReference type="NCBI Taxonomy" id="1503961"/>
    <lineage>
        <taxon>Bacteria</taxon>
        <taxon>Bacillati</taxon>
        <taxon>Bacillota</taxon>
        <taxon>Bacilli</taxon>
        <taxon>Bacillales</taxon>
        <taxon>Bacillaceae</taxon>
        <taxon>Evansella</taxon>
    </lineage>
</organism>
<proteinExistence type="predicted"/>
<evidence type="ECO:0000313" key="2">
    <source>
        <dbReference type="EMBL" id="SDZ68628.1"/>
    </source>
</evidence>
<dbReference type="EMBL" id="FNPI01000037">
    <property type="protein sequence ID" value="SDZ68628.1"/>
    <property type="molecule type" value="Genomic_DNA"/>
</dbReference>